<reference evidence="1 2" key="1">
    <citation type="journal article" date="2018" name="Environ. Microbiol.">
        <title>Novel energy conservation strategies and behaviour of Pelotomaculum schinkii driving syntrophic propionate catabolism.</title>
        <authorList>
            <person name="Hidalgo-Ahumada C.A.P."/>
            <person name="Nobu M.K."/>
            <person name="Narihiro T."/>
            <person name="Tamaki H."/>
            <person name="Liu W.T."/>
            <person name="Kamagata Y."/>
            <person name="Stams A.J.M."/>
            <person name="Imachi H."/>
            <person name="Sousa D.Z."/>
        </authorList>
    </citation>
    <scope>NUCLEOTIDE SEQUENCE [LARGE SCALE GENOMIC DNA]</scope>
    <source>
        <strain evidence="1 2">HH</strain>
    </source>
</reference>
<comment type="caution">
    <text evidence="1">The sequence shown here is derived from an EMBL/GenBank/DDBJ whole genome shotgun (WGS) entry which is preliminary data.</text>
</comment>
<evidence type="ECO:0000313" key="1">
    <source>
        <dbReference type="EMBL" id="TEB06186.1"/>
    </source>
</evidence>
<gene>
    <name evidence="1" type="ORF">Psch_03230</name>
</gene>
<sequence length="109" mass="12377">MPPDPLSDAQGDSAHVLPMFYIYLSCNVQGRPVTLDSCRIPKPYSQPSRSFSLYKKEEAGSRQLFYKRDPFALLQQNPAFSGFYNLLLLEIICKNSDAFNIPIPSYSHN</sequence>
<proteinExistence type="predicted"/>
<protein>
    <submittedName>
        <fullName evidence="1">Uncharacterized protein</fullName>
    </submittedName>
</protein>
<accession>A0A4Y7RBI4</accession>
<keyword evidence="2" id="KW-1185">Reference proteome</keyword>
<dbReference type="EMBL" id="QFGA01000002">
    <property type="protein sequence ID" value="TEB06186.1"/>
    <property type="molecule type" value="Genomic_DNA"/>
</dbReference>
<name>A0A4Y7RBI4_9FIRM</name>
<organism evidence="1 2">
    <name type="scientific">Pelotomaculum schinkii</name>
    <dbReference type="NCBI Taxonomy" id="78350"/>
    <lineage>
        <taxon>Bacteria</taxon>
        <taxon>Bacillati</taxon>
        <taxon>Bacillota</taxon>
        <taxon>Clostridia</taxon>
        <taxon>Eubacteriales</taxon>
        <taxon>Desulfotomaculaceae</taxon>
        <taxon>Pelotomaculum</taxon>
    </lineage>
</organism>
<dbReference type="Proteomes" id="UP000298324">
    <property type="component" value="Unassembled WGS sequence"/>
</dbReference>
<dbReference type="AlphaFoldDB" id="A0A4Y7RBI4"/>
<evidence type="ECO:0000313" key="2">
    <source>
        <dbReference type="Proteomes" id="UP000298324"/>
    </source>
</evidence>